<keyword evidence="13" id="KW-1185">Reference proteome</keyword>
<dbReference type="EC" id="2.4.1.1" evidence="4"/>
<dbReference type="PANTHER" id="PTHR42655">
    <property type="entry name" value="GLYCOGEN PHOSPHORYLASE"/>
    <property type="match status" value="1"/>
</dbReference>
<evidence type="ECO:0000313" key="12">
    <source>
        <dbReference type="EMBL" id="GIH40356.1"/>
    </source>
</evidence>
<dbReference type="NCBIfam" id="TIGR02094">
    <property type="entry name" value="more_P_ylases"/>
    <property type="match status" value="1"/>
</dbReference>
<dbReference type="Pfam" id="PF11897">
    <property type="entry name" value="DUF3417"/>
    <property type="match status" value="1"/>
</dbReference>
<keyword evidence="5" id="KW-0021">Allosteric enzyme</keyword>
<evidence type="ECO:0000313" key="13">
    <source>
        <dbReference type="Proteomes" id="UP000603904"/>
    </source>
</evidence>
<evidence type="ECO:0000256" key="10">
    <source>
        <dbReference type="ARBA" id="ARBA00025174"/>
    </source>
</evidence>
<dbReference type="PROSITE" id="PS00102">
    <property type="entry name" value="PHOSPHORYLASE"/>
    <property type="match status" value="1"/>
</dbReference>
<accession>A0ABQ4FZZ6</accession>
<evidence type="ECO:0000256" key="2">
    <source>
        <dbReference type="ARBA" id="ARBA00001933"/>
    </source>
</evidence>
<dbReference type="Gene3D" id="3.40.50.2000">
    <property type="entry name" value="Glycogen Phosphorylase B"/>
    <property type="match status" value="3"/>
</dbReference>
<dbReference type="InterPro" id="IPR024517">
    <property type="entry name" value="Glycogen_phosphorylase_DUF3417"/>
</dbReference>
<gene>
    <name evidence="12" type="ORF">Mco01_33560</name>
</gene>
<organism evidence="12 13">
    <name type="scientific">Microbispora corallina</name>
    <dbReference type="NCBI Taxonomy" id="83302"/>
    <lineage>
        <taxon>Bacteria</taxon>
        <taxon>Bacillati</taxon>
        <taxon>Actinomycetota</taxon>
        <taxon>Actinomycetes</taxon>
        <taxon>Streptosporangiales</taxon>
        <taxon>Streptosporangiaceae</taxon>
        <taxon>Microbispora</taxon>
    </lineage>
</organism>
<dbReference type="InterPro" id="IPR011834">
    <property type="entry name" value="Agluc_phsphrylas"/>
</dbReference>
<dbReference type="Proteomes" id="UP000603904">
    <property type="component" value="Unassembled WGS sequence"/>
</dbReference>
<evidence type="ECO:0000259" key="11">
    <source>
        <dbReference type="Pfam" id="PF11897"/>
    </source>
</evidence>
<reference evidence="12 13" key="1">
    <citation type="submission" date="2021-01" db="EMBL/GenBank/DDBJ databases">
        <title>Whole genome shotgun sequence of Microbispora corallina NBRC 16416.</title>
        <authorList>
            <person name="Komaki H."/>
            <person name="Tamura T."/>
        </authorList>
    </citation>
    <scope>NUCLEOTIDE SEQUENCE [LARGE SCALE GENOMIC DNA]</scope>
    <source>
        <strain evidence="12 13">NBRC 16416</strain>
    </source>
</reference>
<sequence length="865" mass="95108">MRAIRRFTVRTVLPPQLAPLGELVQNLRWSWHPETMDLFAEVDPEVWERVEHDPVALLGAVEADRLRELAQDRRFLRRLADAADDLREYMTAPRWYQSLDGAPAAIGYFSPEYGIAAALPQYSGGLGILAGDHLKAASDLGVPILGVGLLYRHGYFTQSLSAEGWQLEHYPSLDPGGLPLTLLKEEDGSPARVKIGLPGGRALHAQIWVAQVGRVPLLLLDSDVAENDAAARDVTDRLYGGGTDHRLMQELLLGVGGVRALRAYCRITGHPEPEVFHTNEGHAGFLGLERIRELTEARLSFEEALEAVRAGTVFTTHTPVPAGIDRFPVEMIARQFGGSNAWPTVNVDRILELGAEPDGPDSDKAVFNMAVMGMRLAQRVNGVSELHGQVSREMFQGLWPGFDVDEVPIGSITNGVHAPSWVGREIMELAGRELPGMIDRTQGWEGVQKLSDADIWGIRGRLRAGLVEEARRRMKRSWRQRGATEAELGWIDEALDPGVLTIGFARRVPSYKRLTLMLSDPDRLRRLLLDPDKPVQIVIAGKAHPADEGGKKLIQQIVRFADQEDVRHRIVFLPDYDMALGRLMVTGSDVWMNNPLRPLEACGTSGMKAALNGGLNLSIRDGWWDEWYDGTNGWAIPSADGVVDPERRDELEASALYDIIEREVADRFYDRAPDGLPRRWLEMVKHTLSSLGPKVLAGRMLRDYVVDLYAPAASSARALAGDGFDNAKLFAAWKLRVGRAWPGVRVEHVEATGIGDTPELGARLEIHATIALGELSPEDVQVQAAYGRVGTHDELIAPSHVTLKADSADDDGRAHYTGVVPLDRTGAFGYTVRVVPSHPLMASPAELGLIAVPEEPVGMTNGMLR</sequence>
<evidence type="ECO:0000256" key="9">
    <source>
        <dbReference type="ARBA" id="ARBA00023277"/>
    </source>
</evidence>
<dbReference type="PIRSF" id="PIRSF000460">
    <property type="entry name" value="Pprylas_GlgP"/>
    <property type="match status" value="1"/>
</dbReference>
<evidence type="ECO:0000256" key="1">
    <source>
        <dbReference type="ARBA" id="ARBA00001275"/>
    </source>
</evidence>
<evidence type="ECO:0000256" key="7">
    <source>
        <dbReference type="ARBA" id="ARBA00022679"/>
    </source>
</evidence>
<comment type="function">
    <text evidence="10">Phosphorylase is an important allosteric enzyme in carbohydrate metabolism. Enzymes from different sources differ in their regulatory mechanisms and in their natural substrates. However, all known phosphorylases share catalytic and structural properties.</text>
</comment>
<dbReference type="EMBL" id="BOOC01000013">
    <property type="protein sequence ID" value="GIH40356.1"/>
    <property type="molecule type" value="Genomic_DNA"/>
</dbReference>
<evidence type="ECO:0000256" key="8">
    <source>
        <dbReference type="ARBA" id="ARBA00022898"/>
    </source>
</evidence>
<keyword evidence="7" id="KW-0808">Transferase</keyword>
<evidence type="ECO:0000256" key="5">
    <source>
        <dbReference type="ARBA" id="ARBA00022533"/>
    </source>
</evidence>
<dbReference type="RefSeq" id="WP_204057773.1">
    <property type="nucleotide sequence ID" value="NZ_BAAAGP010000008.1"/>
</dbReference>
<comment type="catalytic activity">
    <reaction evidence="1">
        <text>[(1-&gt;4)-alpha-D-glucosyl](n) + phosphate = [(1-&gt;4)-alpha-D-glucosyl](n-1) + alpha-D-glucose 1-phosphate</text>
        <dbReference type="Rhea" id="RHEA:41732"/>
        <dbReference type="Rhea" id="RHEA-COMP:9584"/>
        <dbReference type="Rhea" id="RHEA-COMP:9586"/>
        <dbReference type="ChEBI" id="CHEBI:15444"/>
        <dbReference type="ChEBI" id="CHEBI:43474"/>
        <dbReference type="ChEBI" id="CHEBI:58601"/>
        <dbReference type="EC" id="2.4.1.1"/>
    </reaction>
</comment>
<keyword evidence="8" id="KW-0663">Pyridoxal phosphate</keyword>
<comment type="similarity">
    <text evidence="3">Belongs to the glycogen phosphorylase family.</text>
</comment>
<dbReference type="SUPFAM" id="SSF53756">
    <property type="entry name" value="UDP-Glycosyltransferase/glycogen phosphorylase"/>
    <property type="match status" value="1"/>
</dbReference>
<protein>
    <recommendedName>
        <fullName evidence="4">glycogen phosphorylase</fullName>
        <ecNumber evidence="4">2.4.1.1</ecNumber>
    </recommendedName>
</protein>
<evidence type="ECO:0000256" key="4">
    <source>
        <dbReference type="ARBA" id="ARBA00012591"/>
    </source>
</evidence>
<evidence type="ECO:0000256" key="3">
    <source>
        <dbReference type="ARBA" id="ARBA00006047"/>
    </source>
</evidence>
<comment type="cofactor">
    <cofactor evidence="2">
        <name>pyridoxal 5'-phosphate</name>
        <dbReference type="ChEBI" id="CHEBI:597326"/>
    </cofactor>
</comment>
<comment type="caution">
    <text evidence="12">The sequence shown here is derived from an EMBL/GenBank/DDBJ whole genome shotgun (WGS) entry which is preliminary data.</text>
</comment>
<evidence type="ECO:0000256" key="6">
    <source>
        <dbReference type="ARBA" id="ARBA00022676"/>
    </source>
</evidence>
<dbReference type="InterPro" id="IPR052182">
    <property type="entry name" value="Glycogen/Maltodextrin_Phosph"/>
</dbReference>
<dbReference type="Pfam" id="PF00343">
    <property type="entry name" value="Phosphorylase"/>
    <property type="match status" value="1"/>
</dbReference>
<keyword evidence="9" id="KW-0119">Carbohydrate metabolism</keyword>
<feature type="domain" description="DUF3417" evidence="11">
    <location>
        <begin position="13"/>
        <end position="119"/>
    </location>
</feature>
<name>A0ABQ4FZZ6_9ACTN</name>
<keyword evidence="6" id="KW-0328">Glycosyltransferase</keyword>
<proteinExistence type="inferred from homology"/>
<dbReference type="PANTHER" id="PTHR42655:SF1">
    <property type="entry name" value="GLYCOGEN PHOSPHORYLASE"/>
    <property type="match status" value="1"/>
</dbReference>
<dbReference type="InterPro" id="IPR000811">
    <property type="entry name" value="Glyco_trans_35"/>
</dbReference>
<dbReference type="InterPro" id="IPR035090">
    <property type="entry name" value="Pyridoxal_P_attach_site"/>
</dbReference>